<feature type="transmembrane region" description="Helical" evidence="2">
    <location>
        <begin position="256"/>
        <end position="276"/>
    </location>
</feature>
<feature type="transmembrane region" description="Helical" evidence="2">
    <location>
        <begin position="231"/>
        <end position="250"/>
    </location>
</feature>
<reference evidence="4 5" key="1">
    <citation type="journal article" date="2023" name="Int. J. Mol. Sci.">
        <title>De Novo Assembly and Annotation of 11 Diverse Shrub Willow (Salix) Genomes Reveals Novel Gene Organization in Sex-Linked Regions.</title>
        <authorList>
            <person name="Hyden B."/>
            <person name="Feng K."/>
            <person name="Yates T.B."/>
            <person name="Jawdy S."/>
            <person name="Cereghino C."/>
            <person name="Smart L.B."/>
            <person name="Muchero W."/>
        </authorList>
    </citation>
    <scope>NUCLEOTIDE SEQUENCE [LARGE SCALE GENOMIC DNA]</scope>
    <source>
        <tissue evidence="4">Shoot tip</tissue>
    </source>
</reference>
<dbReference type="SUPFAM" id="SSF81653">
    <property type="entry name" value="Calcium ATPase, transduction domain A"/>
    <property type="match status" value="1"/>
</dbReference>
<evidence type="ECO:0000313" key="4">
    <source>
        <dbReference type="EMBL" id="KAJ6428092.1"/>
    </source>
</evidence>
<organism evidence="4 5">
    <name type="scientific">Salix udensis</name>
    <dbReference type="NCBI Taxonomy" id="889485"/>
    <lineage>
        <taxon>Eukaryota</taxon>
        <taxon>Viridiplantae</taxon>
        <taxon>Streptophyta</taxon>
        <taxon>Embryophyta</taxon>
        <taxon>Tracheophyta</taxon>
        <taxon>Spermatophyta</taxon>
        <taxon>Magnoliopsida</taxon>
        <taxon>eudicotyledons</taxon>
        <taxon>Gunneridae</taxon>
        <taxon>Pentapetalae</taxon>
        <taxon>rosids</taxon>
        <taxon>fabids</taxon>
        <taxon>Malpighiales</taxon>
        <taxon>Salicaceae</taxon>
        <taxon>Saliceae</taxon>
        <taxon>Salix</taxon>
    </lineage>
</organism>
<dbReference type="FunFam" id="1.20.1110.10:FF:000036">
    <property type="entry name" value="Calcium-transporting ATPase"/>
    <property type="match status" value="1"/>
</dbReference>
<dbReference type="Proteomes" id="UP001162972">
    <property type="component" value="Chromosome 1"/>
</dbReference>
<dbReference type="InterPro" id="IPR059000">
    <property type="entry name" value="ATPase_P-type_domA"/>
</dbReference>
<dbReference type="PANTHER" id="PTHR24093">
    <property type="entry name" value="CATION TRANSPORTING ATPASE"/>
    <property type="match status" value="1"/>
</dbReference>
<evidence type="ECO:0000256" key="1">
    <source>
        <dbReference type="ARBA" id="ARBA00022842"/>
    </source>
</evidence>
<accession>A0AAD6KTC8</accession>
<dbReference type="AlphaFoldDB" id="A0AAD6KTC8"/>
<dbReference type="InterPro" id="IPR023298">
    <property type="entry name" value="ATPase_P-typ_TM_dom_sf"/>
</dbReference>
<keyword evidence="1" id="KW-0460">Magnesium</keyword>
<dbReference type="PANTHER" id="PTHR24093:SF448">
    <property type="entry name" value="CALCIUM-TRANSPORTING ATPASE"/>
    <property type="match status" value="1"/>
</dbReference>
<dbReference type="GO" id="GO:0005516">
    <property type="term" value="F:calmodulin binding"/>
    <property type="evidence" value="ECO:0007669"/>
    <property type="project" value="InterPro"/>
</dbReference>
<sequence>MEKYLKENFVLDHAKRPSEEALRRWRSAVSVVRNPRRRFRMVADLAKRAEAEKKRQNIQAEYAVYICKLPFHEEEKTNRIACFDYADVAVRLSWVIKVKMKSTFRAMLIRFEEKIRIAVYVKKAALHFIEGTIAARLAANRVEHKLSDNVRQTGFGIEPDELAAIVRSQDNKTLESHGGVEGLAREISVSLNDGVVSSDISIRQNIYGSNRYAEKPARSLWMFVWDALHDLTLIILMACAVVSIGVGIATEGWPNGMYDGVGIVLCILLVVMVTAISDYRQSLQFKVLDKEKKNVIVQVTREGIRQKVSIFDLVVGDVVHLSIGDVVPADGILISGHSLSVDESSFVR</sequence>
<evidence type="ECO:0000256" key="2">
    <source>
        <dbReference type="SAM" id="Phobius"/>
    </source>
</evidence>
<dbReference type="Gene3D" id="1.20.5.170">
    <property type="match status" value="1"/>
</dbReference>
<proteinExistence type="predicted"/>
<dbReference type="InterPro" id="IPR004014">
    <property type="entry name" value="ATPase_P-typ_cation-transptr_N"/>
</dbReference>
<dbReference type="Gene3D" id="2.70.150.10">
    <property type="entry name" value="Calcium-transporting ATPase, cytoplasmic transduction domain A"/>
    <property type="match status" value="1"/>
</dbReference>
<dbReference type="EMBL" id="JAPFFJ010000005">
    <property type="protein sequence ID" value="KAJ6428092.1"/>
    <property type="molecule type" value="Genomic_DNA"/>
</dbReference>
<dbReference type="GO" id="GO:0005388">
    <property type="term" value="F:P-type calcium transporter activity"/>
    <property type="evidence" value="ECO:0007669"/>
    <property type="project" value="TreeGrafter"/>
</dbReference>
<evidence type="ECO:0000313" key="5">
    <source>
        <dbReference type="Proteomes" id="UP001162972"/>
    </source>
</evidence>
<dbReference type="InterPro" id="IPR008250">
    <property type="entry name" value="ATPase_P-typ_transduc_dom_A_sf"/>
</dbReference>
<dbReference type="Pfam" id="PF00690">
    <property type="entry name" value="Cation_ATPase_N"/>
    <property type="match status" value="1"/>
</dbReference>
<keyword evidence="2" id="KW-0472">Membrane</keyword>
<keyword evidence="2" id="KW-0812">Transmembrane</keyword>
<dbReference type="GO" id="GO:0005886">
    <property type="term" value="C:plasma membrane"/>
    <property type="evidence" value="ECO:0007669"/>
    <property type="project" value="TreeGrafter"/>
</dbReference>
<keyword evidence="5" id="KW-1185">Reference proteome</keyword>
<feature type="domain" description="Cation-transporting P-type ATPase N-terminal" evidence="3">
    <location>
        <begin position="174"/>
        <end position="248"/>
    </location>
</feature>
<dbReference type="SUPFAM" id="SSF81665">
    <property type="entry name" value="Calcium ATPase, transmembrane domain M"/>
    <property type="match status" value="1"/>
</dbReference>
<keyword evidence="2" id="KW-1133">Transmembrane helix</keyword>
<dbReference type="InterPro" id="IPR024750">
    <property type="entry name" value="Ca_ATPase_N_dom"/>
</dbReference>
<gene>
    <name evidence="4" type="ORF">OIU84_023500</name>
</gene>
<name>A0AAD6KTC8_9ROSI</name>
<dbReference type="SMART" id="SM00831">
    <property type="entry name" value="Cation_ATPase_N"/>
    <property type="match status" value="1"/>
</dbReference>
<dbReference type="Pfam" id="PF00122">
    <property type="entry name" value="E1-E2_ATPase"/>
    <property type="match status" value="1"/>
</dbReference>
<dbReference type="Gene3D" id="1.20.1110.10">
    <property type="entry name" value="Calcium-transporting ATPase, transmembrane domain"/>
    <property type="match status" value="1"/>
</dbReference>
<comment type="caution">
    <text evidence="4">The sequence shown here is derived from an EMBL/GenBank/DDBJ whole genome shotgun (WGS) entry which is preliminary data.</text>
</comment>
<protein>
    <recommendedName>
        <fullName evidence="3">Cation-transporting P-type ATPase N-terminal domain-containing protein</fullName>
    </recommendedName>
</protein>
<evidence type="ECO:0000259" key="3">
    <source>
        <dbReference type="SMART" id="SM00831"/>
    </source>
</evidence>
<dbReference type="Pfam" id="PF12515">
    <property type="entry name" value="CaATP_NAI"/>
    <property type="match status" value="1"/>
</dbReference>